<name>A0A644XVR5_9ZZZZ</name>
<keyword evidence="1" id="KW-0472">Membrane</keyword>
<keyword evidence="1" id="KW-1133">Transmembrane helix</keyword>
<accession>A0A644XVR5</accession>
<gene>
    <name evidence="2" type="ORF">SDC9_66735</name>
</gene>
<keyword evidence="1" id="KW-0812">Transmembrane</keyword>
<feature type="transmembrane region" description="Helical" evidence="1">
    <location>
        <begin position="120"/>
        <end position="140"/>
    </location>
</feature>
<feature type="transmembrane region" description="Helical" evidence="1">
    <location>
        <begin position="180"/>
        <end position="199"/>
    </location>
</feature>
<feature type="transmembrane region" description="Helical" evidence="1">
    <location>
        <begin position="211"/>
        <end position="235"/>
    </location>
</feature>
<comment type="caution">
    <text evidence="2">The sequence shown here is derived from an EMBL/GenBank/DDBJ whole genome shotgun (WGS) entry which is preliminary data.</text>
</comment>
<dbReference type="AlphaFoldDB" id="A0A644XVR5"/>
<reference evidence="2" key="1">
    <citation type="submission" date="2019-08" db="EMBL/GenBank/DDBJ databases">
        <authorList>
            <person name="Kucharzyk K."/>
            <person name="Murdoch R.W."/>
            <person name="Higgins S."/>
            <person name="Loffler F."/>
        </authorList>
    </citation>
    <scope>NUCLEOTIDE SEQUENCE</scope>
</reference>
<protein>
    <submittedName>
        <fullName evidence="2">Uncharacterized protein</fullName>
    </submittedName>
</protein>
<feature type="transmembrane region" description="Helical" evidence="1">
    <location>
        <begin position="255"/>
        <end position="278"/>
    </location>
</feature>
<proteinExistence type="predicted"/>
<feature type="transmembrane region" description="Helical" evidence="1">
    <location>
        <begin position="66"/>
        <end position="90"/>
    </location>
</feature>
<sequence length="290" mass="31453">MLKKLLKHDFRALSRTLFPLQIGVLSGGLLATILTLLTIRLGGGVFESGATTGMLQGIVMGISDMTSILIAVAIAASAFVTLLLVCIHFYRSFLCDEGYLTFTLPVSTSKLLWSKLLTGMLWMLINAVVICVTILIFAVFGTSTTGIVNYEVLNAIKEFFSRILPEASQYMNVPLVTVETVIVGVLAFAAQVLEIYFAILVGGQIAKKHRILAAIGMYLLINMGVGMISSVFMSFMTLGEGLWSAAVDTIQEGSMLFTSVFGWYGVLSAGLCVLFFFLSRGILKKNLNLQ</sequence>
<dbReference type="EMBL" id="VSSQ01003354">
    <property type="protein sequence ID" value="MPM20306.1"/>
    <property type="molecule type" value="Genomic_DNA"/>
</dbReference>
<feature type="transmembrane region" description="Helical" evidence="1">
    <location>
        <begin position="20"/>
        <end position="46"/>
    </location>
</feature>
<evidence type="ECO:0000313" key="2">
    <source>
        <dbReference type="EMBL" id="MPM20306.1"/>
    </source>
</evidence>
<evidence type="ECO:0000256" key="1">
    <source>
        <dbReference type="SAM" id="Phobius"/>
    </source>
</evidence>
<organism evidence="2">
    <name type="scientific">bioreactor metagenome</name>
    <dbReference type="NCBI Taxonomy" id="1076179"/>
    <lineage>
        <taxon>unclassified sequences</taxon>
        <taxon>metagenomes</taxon>
        <taxon>ecological metagenomes</taxon>
    </lineage>
</organism>